<dbReference type="SUPFAM" id="SSF52540">
    <property type="entry name" value="P-loop containing nucleoside triphosphate hydrolases"/>
    <property type="match status" value="1"/>
</dbReference>
<feature type="domain" description="ABC transporter" evidence="5">
    <location>
        <begin position="7"/>
        <end position="232"/>
    </location>
</feature>
<evidence type="ECO:0000256" key="3">
    <source>
        <dbReference type="ARBA" id="ARBA00022741"/>
    </source>
</evidence>
<keyword evidence="2" id="KW-0813">Transport</keyword>
<comment type="similarity">
    <text evidence="1">Belongs to the ABC transporter superfamily.</text>
</comment>
<dbReference type="GO" id="GO:0005524">
    <property type="term" value="F:ATP binding"/>
    <property type="evidence" value="ECO:0007669"/>
    <property type="project" value="UniProtKB-KW"/>
</dbReference>
<dbReference type="PROSITE" id="PS50893">
    <property type="entry name" value="ABC_TRANSPORTER_2"/>
    <property type="match status" value="1"/>
</dbReference>
<gene>
    <name evidence="6" type="ORF">D5R81_17970</name>
</gene>
<evidence type="ECO:0000256" key="1">
    <source>
        <dbReference type="ARBA" id="ARBA00005417"/>
    </source>
</evidence>
<accession>A0A3A6TH18</accession>
<keyword evidence="4 6" id="KW-0067">ATP-binding</keyword>
<dbReference type="InterPro" id="IPR027417">
    <property type="entry name" value="P-loop_NTPase"/>
</dbReference>
<evidence type="ECO:0000313" key="7">
    <source>
        <dbReference type="Proteomes" id="UP000273022"/>
    </source>
</evidence>
<reference evidence="6 7" key="1">
    <citation type="submission" date="2018-09" db="EMBL/GenBank/DDBJ databases">
        <title>Phylogeny of the Shewanellaceae, and recommendation for two new genera, Pseudoshewanella and Parashewanella.</title>
        <authorList>
            <person name="Wang G."/>
        </authorList>
    </citation>
    <scope>NUCLEOTIDE SEQUENCE [LARGE SCALE GENOMIC DNA]</scope>
    <source>
        <strain evidence="6 7">KCTC 22492</strain>
    </source>
</reference>
<sequence length="302" mass="33261">MVMKHAIEVSNISKSFKNIQVLNQLNMHVPVGSVYGFLGNNGAGKSTLIRILMGLIKQQSGEFSILGTKGVTLHSKQKIGCIIDSPCLYANLTIDEFLSLSCTLKQYPKTQINRVLEIVSLTGSRSRLISQCSLGMKQRTALANALLGEPQLLILDEPTNGLDPEGMEEIRELIRWLPSQMIVSVLVSSHLLDEVEKMATHVGVLKDGGLVLEGELSKLCKNAQSDLSVCINSPKKAIKILNQKFGHKLEVVLTSDGLKVKNIELTEAPPIHRILVNSGIDIFQSRYCTPSLETIFHQQHKD</sequence>
<evidence type="ECO:0000256" key="2">
    <source>
        <dbReference type="ARBA" id="ARBA00022448"/>
    </source>
</evidence>
<dbReference type="PANTHER" id="PTHR43335">
    <property type="entry name" value="ABC TRANSPORTER, ATP-BINDING PROTEIN"/>
    <property type="match status" value="1"/>
</dbReference>
<dbReference type="Pfam" id="PF00005">
    <property type="entry name" value="ABC_tran"/>
    <property type="match status" value="1"/>
</dbReference>
<organism evidence="6 7">
    <name type="scientific">Parashewanella spongiae</name>
    <dbReference type="NCBI Taxonomy" id="342950"/>
    <lineage>
        <taxon>Bacteria</taxon>
        <taxon>Pseudomonadati</taxon>
        <taxon>Pseudomonadota</taxon>
        <taxon>Gammaproteobacteria</taxon>
        <taxon>Alteromonadales</taxon>
        <taxon>Shewanellaceae</taxon>
        <taxon>Parashewanella</taxon>
    </lineage>
</organism>
<keyword evidence="3" id="KW-0547">Nucleotide-binding</keyword>
<comment type="caution">
    <text evidence="6">The sequence shown here is derived from an EMBL/GenBank/DDBJ whole genome shotgun (WGS) entry which is preliminary data.</text>
</comment>
<name>A0A3A6TH18_9GAMM</name>
<dbReference type="SMART" id="SM00382">
    <property type="entry name" value="AAA"/>
    <property type="match status" value="1"/>
</dbReference>
<dbReference type="InterPro" id="IPR003593">
    <property type="entry name" value="AAA+_ATPase"/>
</dbReference>
<evidence type="ECO:0000256" key="4">
    <source>
        <dbReference type="ARBA" id="ARBA00022840"/>
    </source>
</evidence>
<dbReference type="GO" id="GO:0016887">
    <property type="term" value="F:ATP hydrolysis activity"/>
    <property type="evidence" value="ECO:0007669"/>
    <property type="project" value="InterPro"/>
</dbReference>
<dbReference type="Gene3D" id="3.40.50.300">
    <property type="entry name" value="P-loop containing nucleotide triphosphate hydrolases"/>
    <property type="match status" value="1"/>
</dbReference>
<evidence type="ECO:0000313" key="6">
    <source>
        <dbReference type="EMBL" id="RJY06205.1"/>
    </source>
</evidence>
<dbReference type="EMBL" id="QYYH01000169">
    <property type="protein sequence ID" value="RJY06205.1"/>
    <property type="molecule type" value="Genomic_DNA"/>
</dbReference>
<evidence type="ECO:0000259" key="5">
    <source>
        <dbReference type="PROSITE" id="PS50893"/>
    </source>
</evidence>
<proteinExistence type="inferred from homology"/>
<protein>
    <submittedName>
        <fullName evidence="6">ATP-binding cassette domain-containing protein</fullName>
    </submittedName>
</protein>
<dbReference type="InterPro" id="IPR003439">
    <property type="entry name" value="ABC_transporter-like_ATP-bd"/>
</dbReference>
<dbReference type="Proteomes" id="UP000273022">
    <property type="component" value="Unassembled WGS sequence"/>
</dbReference>
<keyword evidence="7" id="KW-1185">Reference proteome</keyword>
<dbReference type="OrthoDB" id="9778547at2"/>
<dbReference type="AlphaFoldDB" id="A0A3A6TH18"/>